<keyword evidence="2" id="KW-1185">Reference proteome</keyword>
<evidence type="ECO:0000313" key="2">
    <source>
        <dbReference type="Proteomes" id="UP000183832"/>
    </source>
</evidence>
<protein>
    <submittedName>
        <fullName evidence="1">CLUMA_CG003888, isoform A</fullName>
    </submittedName>
</protein>
<evidence type="ECO:0000313" key="1">
    <source>
        <dbReference type="EMBL" id="CRK90174.1"/>
    </source>
</evidence>
<dbReference type="EMBL" id="CVRI01000017">
    <property type="protein sequence ID" value="CRK90174.1"/>
    <property type="molecule type" value="Genomic_DNA"/>
</dbReference>
<proteinExistence type="predicted"/>
<gene>
    <name evidence="1" type="ORF">CLUMA_CG003888</name>
</gene>
<dbReference type="Proteomes" id="UP000183832">
    <property type="component" value="Unassembled WGS sequence"/>
</dbReference>
<dbReference type="AlphaFoldDB" id="A0A1J1HUJ5"/>
<organism evidence="1 2">
    <name type="scientific">Clunio marinus</name>
    <dbReference type="NCBI Taxonomy" id="568069"/>
    <lineage>
        <taxon>Eukaryota</taxon>
        <taxon>Metazoa</taxon>
        <taxon>Ecdysozoa</taxon>
        <taxon>Arthropoda</taxon>
        <taxon>Hexapoda</taxon>
        <taxon>Insecta</taxon>
        <taxon>Pterygota</taxon>
        <taxon>Neoptera</taxon>
        <taxon>Endopterygota</taxon>
        <taxon>Diptera</taxon>
        <taxon>Nematocera</taxon>
        <taxon>Chironomoidea</taxon>
        <taxon>Chironomidae</taxon>
        <taxon>Clunio</taxon>
    </lineage>
</organism>
<name>A0A1J1HUJ5_9DIPT</name>
<accession>A0A1J1HUJ5</accession>
<sequence>MISDQMPPNVLFFEIEIMESFLMFINNIFRNANNIINFNDRFMTANFLLLPIVSHKNTIHDDNWVFGECTAQEHKNVYIGGRTLSSMALNEHLLNINVWNCKNSMVIELVKVVEPFEMLNK</sequence>
<reference evidence="1 2" key="1">
    <citation type="submission" date="2015-04" db="EMBL/GenBank/DDBJ databases">
        <authorList>
            <person name="Syromyatnikov M.Y."/>
            <person name="Popov V.N."/>
        </authorList>
    </citation>
    <scope>NUCLEOTIDE SEQUENCE [LARGE SCALE GENOMIC DNA]</scope>
</reference>